<evidence type="ECO:0000313" key="2">
    <source>
        <dbReference type="Proteomes" id="UP000233276"/>
    </source>
</evidence>
<dbReference type="KEGG" id="mhos:CXR34_08850"/>
<accession>A0A2K9DUW0</accession>
<dbReference type="AlphaFoldDB" id="A0A2K9DUW0"/>
<dbReference type="EMBL" id="CP025299">
    <property type="protein sequence ID" value="AUG29544.1"/>
    <property type="molecule type" value="Genomic_DNA"/>
</dbReference>
<organism evidence="1 2">
    <name type="scientific">Microbacterium hominis</name>
    <dbReference type="NCBI Taxonomy" id="162426"/>
    <lineage>
        <taxon>Bacteria</taxon>
        <taxon>Bacillati</taxon>
        <taxon>Actinomycetota</taxon>
        <taxon>Actinomycetes</taxon>
        <taxon>Micrococcales</taxon>
        <taxon>Microbacteriaceae</taxon>
        <taxon>Microbacterium</taxon>
    </lineage>
</organism>
<protein>
    <submittedName>
        <fullName evidence="1">Uncharacterized protein</fullName>
    </submittedName>
</protein>
<sequence>MTFPGNEPFAFDVTEDGRYIPEHLVAPEPTEWQPAQTVVSTESLPLGGDRSPEAKVAAAIAKATAGGLAGMSPADRIAALSAIRDAIDGRVKWEKQTIIENLLGAHKAQSIPSALGNLSFKPETRPVKIDEEKLLAYVREIHPEQISERVVYEIDPEFRKLLVSAVVDVADGDFALSTDGTPVDFAYLGEPIAAQIAYPASSEQKIVKAQARQAIDDHFMTLASGMLDAAIGGGL</sequence>
<proteinExistence type="predicted"/>
<evidence type="ECO:0000313" key="1">
    <source>
        <dbReference type="EMBL" id="AUG29544.1"/>
    </source>
</evidence>
<reference evidence="1 2" key="1">
    <citation type="submission" date="2017-12" db="EMBL/GenBank/DDBJ databases">
        <title>Isolation and characterization of estrogens degradatiion strain Microbacterium hominis SJTG1.</title>
        <authorList>
            <person name="Xiong W."/>
            <person name="Yin C."/>
            <person name="Zheng D."/>
            <person name="Liang R."/>
        </authorList>
    </citation>
    <scope>NUCLEOTIDE SEQUENCE [LARGE SCALE GENOMIC DNA]</scope>
    <source>
        <strain evidence="1 2">SJTG1</strain>
    </source>
</reference>
<name>A0A2K9DUW0_9MICO</name>
<dbReference type="Proteomes" id="UP000233276">
    <property type="component" value="Chromosome"/>
</dbReference>
<gene>
    <name evidence="1" type="ORF">CXR34_08850</name>
</gene>
<dbReference type="RefSeq" id="WP_016464940.1">
    <property type="nucleotide sequence ID" value="NZ_CP025299.1"/>
</dbReference>